<reference evidence="7 8" key="1">
    <citation type="submission" date="2014-07" db="EMBL/GenBank/DDBJ databases">
        <title>Comparative genomic insights into amoeba endosymbionts belonging to the families of Holosporaceae and Candidatus Midichloriaceae within Rickettsiales.</title>
        <authorList>
            <person name="Wang Z."/>
            <person name="Wu M."/>
        </authorList>
    </citation>
    <scope>NUCLEOTIDE SEQUENCE [LARGE SCALE GENOMIC DNA]</scope>
    <source>
        <strain evidence="7">PRA3</strain>
    </source>
</reference>
<evidence type="ECO:0000256" key="3">
    <source>
        <dbReference type="ARBA" id="ARBA00022692"/>
    </source>
</evidence>
<dbReference type="InterPro" id="IPR005496">
    <property type="entry name" value="Integral_membrane_TerC"/>
</dbReference>
<dbReference type="PANTHER" id="PTHR30238">
    <property type="entry name" value="MEMBRANE BOUND PREDICTED REDOX MODULATOR"/>
    <property type="match status" value="1"/>
</dbReference>
<dbReference type="HOGENOM" id="CLU_045644_1_2_5"/>
<keyword evidence="4 6" id="KW-1133">Transmembrane helix</keyword>
<feature type="transmembrane region" description="Helical" evidence="6">
    <location>
        <begin position="111"/>
        <end position="133"/>
    </location>
</feature>
<dbReference type="OrthoDB" id="9783692at2"/>
<dbReference type="NCBIfam" id="TIGR03718">
    <property type="entry name" value="R_switched_Alx"/>
    <property type="match status" value="1"/>
</dbReference>
<dbReference type="EMBL" id="CP008941">
    <property type="protein sequence ID" value="AIK96390.1"/>
    <property type="molecule type" value="Genomic_DNA"/>
</dbReference>
<feature type="transmembrane region" description="Helical" evidence="6">
    <location>
        <begin position="86"/>
        <end position="104"/>
    </location>
</feature>
<evidence type="ECO:0000313" key="8">
    <source>
        <dbReference type="Proteomes" id="UP000028926"/>
    </source>
</evidence>
<keyword evidence="5 6" id="KW-0472">Membrane</keyword>
<evidence type="ECO:0000313" key="7">
    <source>
        <dbReference type="EMBL" id="AIK96390.1"/>
    </source>
</evidence>
<proteinExistence type="inferred from homology"/>
<dbReference type="GO" id="GO:0016020">
    <property type="term" value="C:membrane"/>
    <property type="evidence" value="ECO:0007669"/>
    <property type="project" value="UniProtKB-SubCell"/>
</dbReference>
<organism evidence="7 8">
    <name type="scientific">Candidatus Odyssella acanthamoebae</name>
    <dbReference type="NCBI Taxonomy" id="91604"/>
    <lineage>
        <taxon>Bacteria</taxon>
        <taxon>Pseudomonadati</taxon>
        <taxon>Pseudomonadota</taxon>
        <taxon>Alphaproteobacteria</taxon>
        <taxon>Holosporales</taxon>
        <taxon>Candidatus Paracaedibacteraceae</taxon>
        <taxon>Candidatus Odyssella</taxon>
    </lineage>
</organism>
<dbReference type="InterPro" id="IPR022369">
    <property type="entry name" value="Integral_membrane_TerC_rswitch"/>
</dbReference>
<feature type="transmembrane region" description="Helical" evidence="6">
    <location>
        <begin position="46"/>
        <end position="66"/>
    </location>
</feature>
<keyword evidence="8" id="KW-1185">Reference proteome</keyword>
<evidence type="ECO:0000256" key="6">
    <source>
        <dbReference type="SAM" id="Phobius"/>
    </source>
</evidence>
<feature type="transmembrane region" description="Helical" evidence="6">
    <location>
        <begin position="270"/>
        <end position="288"/>
    </location>
</feature>
<dbReference type="AlphaFoldDB" id="A0A077B0C1"/>
<feature type="transmembrane region" description="Helical" evidence="6">
    <location>
        <begin position="139"/>
        <end position="157"/>
    </location>
</feature>
<evidence type="ECO:0000256" key="1">
    <source>
        <dbReference type="ARBA" id="ARBA00004141"/>
    </source>
</evidence>
<sequence length="326" mass="37533">MELLSFIWMGKPLWIWAVFIILILGLMVFDLGILHRKQKEIKISESLWLSLFYITMGLTYGAWIWFYMGEISASEYLTGYLVEKTLSLDNIFVMSLIFNYFGVAQKYQYRVLFWGILGVVLLRGLMIALGATLIERFEWITFIFAGFLIITGTKMLIAQDSEPDLESNPILRWMRQHLRITPKLHGEKFFVRLEVPSTSKRQVWVTPLLLALILIELADIVFAVDSIPAIFTITHDPYIVYTSNIFAVLGLRALYFALAAIIHRFHYLKYSLAIVLIFIGSKPFLTWWLEAEKFPAGISLIITVSLILSGIFVSLLKTRSSIDPQK</sequence>
<evidence type="ECO:0000256" key="5">
    <source>
        <dbReference type="ARBA" id="ARBA00023136"/>
    </source>
</evidence>
<feature type="transmembrane region" description="Helical" evidence="6">
    <location>
        <begin position="238"/>
        <end position="258"/>
    </location>
</feature>
<name>A0A077B0C1_9PROT</name>
<dbReference type="Proteomes" id="UP000028926">
    <property type="component" value="Chromosome"/>
</dbReference>
<gene>
    <name evidence="7" type="ORF">ID47_06050</name>
</gene>
<comment type="similarity">
    <text evidence="2">Belongs to the TerC family.</text>
</comment>
<dbReference type="PANTHER" id="PTHR30238:SF0">
    <property type="entry name" value="THYLAKOID MEMBRANE PROTEIN TERC, CHLOROPLASTIC"/>
    <property type="match status" value="1"/>
</dbReference>
<dbReference type="Pfam" id="PF03741">
    <property type="entry name" value="TerC"/>
    <property type="match status" value="1"/>
</dbReference>
<dbReference type="eggNOG" id="COG0861">
    <property type="taxonomic scope" value="Bacteria"/>
</dbReference>
<dbReference type="RefSeq" id="WP_038464760.1">
    <property type="nucleotide sequence ID" value="NZ_CP008941.1"/>
</dbReference>
<dbReference type="KEGG" id="paca:ID47_06050"/>
<feature type="transmembrane region" description="Helical" evidence="6">
    <location>
        <begin position="13"/>
        <end position="34"/>
    </location>
</feature>
<feature type="transmembrane region" description="Helical" evidence="6">
    <location>
        <begin position="208"/>
        <end position="232"/>
    </location>
</feature>
<evidence type="ECO:0000256" key="4">
    <source>
        <dbReference type="ARBA" id="ARBA00022989"/>
    </source>
</evidence>
<feature type="transmembrane region" description="Helical" evidence="6">
    <location>
        <begin position="294"/>
        <end position="316"/>
    </location>
</feature>
<comment type="subcellular location">
    <subcellularLocation>
        <location evidence="1">Membrane</location>
        <topology evidence="1">Multi-pass membrane protein</topology>
    </subcellularLocation>
</comment>
<protein>
    <submittedName>
        <fullName evidence="7">Membrane protein</fullName>
    </submittedName>
</protein>
<accession>A0A077B0C1</accession>
<evidence type="ECO:0000256" key="2">
    <source>
        <dbReference type="ARBA" id="ARBA00007511"/>
    </source>
</evidence>
<keyword evidence="3 6" id="KW-0812">Transmembrane</keyword>